<evidence type="ECO:0000256" key="1">
    <source>
        <dbReference type="SAM" id="Coils"/>
    </source>
</evidence>
<feature type="coiled-coil region" evidence="1">
    <location>
        <begin position="67"/>
        <end position="94"/>
    </location>
</feature>
<reference evidence="2" key="1">
    <citation type="submission" date="2020-01" db="EMBL/GenBank/DDBJ databases">
        <title>Development of genomics and gene disruption for Polysphondylium violaceum indicates a role for the polyketide synthase stlB in stalk morphogenesis.</title>
        <authorList>
            <person name="Narita B."/>
            <person name="Kawabe Y."/>
            <person name="Kin K."/>
            <person name="Saito T."/>
            <person name="Gibbs R."/>
            <person name="Kuspa A."/>
            <person name="Muzny D."/>
            <person name="Queller D."/>
            <person name="Richards S."/>
            <person name="Strassman J."/>
            <person name="Sucgang R."/>
            <person name="Worley K."/>
            <person name="Schaap P."/>
        </authorList>
    </citation>
    <scope>NUCLEOTIDE SEQUENCE</scope>
    <source>
        <strain evidence="2">QSvi11</strain>
    </source>
</reference>
<sequence length="129" mass="15507">MDKSDKKNKQPIDNDKIKKEDIFSNIALADDDRLKVNAMFDKSIDPLTKYHFFITYIEETFLARIALDQFKKGYIKLRQKYVQLKENFKNLQSKYETDVKEKDQIINQQANEILLLKKQLSEQQQPRYR</sequence>
<keyword evidence="1" id="KW-0175">Coiled coil</keyword>
<accession>A0A8J4V5T3</accession>
<gene>
    <name evidence="2" type="ORF">CYY_003612</name>
</gene>
<comment type="caution">
    <text evidence="2">The sequence shown here is derived from an EMBL/GenBank/DDBJ whole genome shotgun (WGS) entry which is preliminary data.</text>
</comment>
<proteinExistence type="predicted"/>
<dbReference type="EMBL" id="AJWJ01000115">
    <property type="protein sequence ID" value="KAF2075092.1"/>
    <property type="molecule type" value="Genomic_DNA"/>
</dbReference>
<evidence type="ECO:0000313" key="2">
    <source>
        <dbReference type="EMBL" id="KAF2075092.1"/>
    </source>
</evidence>
<evidence type="ECO:0000313" key="3">
    <source>
        <dbReference type="Proteomes" id="UP000695562"/>
    </source>
</evidence>
<keyword evidence="3" id="KW-1185">Reference proteome</keyword>
<protein>
    <submittedName>
        <fullName evidence="2">Uncharacterized protein</fullName>
    </submittedName>
</protein>
<dbReference type="Proteomes" id="UP000695562">
    <property type="component" value="Unassembled WGS sequence"/>
</dbReference>
<dbReference type="AlphaFoldDB" id="A0A8J4V5T3"/>
<organism evidence="2 3">
    <name type="scientific">Polysphondylium violaceum</name>
    <dbReference type="NCBI Taxonomy" id="133409"/>
    <lineage>
        <taxon>Eukaryota</taxon>
        <taxon>Amoebozoa</taxon>
        <taxon>Evosea</taxon>
        <taxon>Eumycetozoa</taxon>
        <taxon>Dictyostelia</taxon>
        <taxon>Dictyosteliales</taxon>
        <taxon>Dictyosteliaceae</taxon>
        <taxon>Polysphondylium</taxon>
    </lineage>
</organism>
<name>A0A8J4V5T3_9MYCE</name>